<reference evidence="1 2" key="1">
    <citation type="journal article" date="2024" name="BMC Genomics">
        <title>De novo assembly and annotation of Popillia japonica's genome with initial clues to its potential as an invasive pest.</title>
        <authorList>
            <person name="Cucini C."/>
            <person name="Boschi S."/>
            <person name="Funari R."/>
            <person name="Cardaioli E."/>
            <person name="Iannotti N."/>
            <person name="Marturano G."/>
            <person name="Paoli F."/>
            <person name="Bruttini M."/>
            <person name="Carapelli A."/>
            <person name="Frati F."/>
            <person name="Nardi F."/>
        </authorList>
    </citation>
    <scope>NUCLEOTIDE SEQUENCE [LARGE SCALE GENOMIC DNA]</scope>
    <source>
        <strain evidence="1">DMR45628</strain>
    </source>
</reference>
<dbReference type="Proteomes" id="UP001458880">
    <property type="component" value="Unassembled WGS sequence"/>
</dbReference>
<accession>A0AAW1L3J4</accession>
<keyword evidence="2" id="KW-1185">Reference proteome</keyword>
<evidence type="ECO:0000313" key="2">
    <source>
        <dbReference type="Proteomes" id="UP001458880"/>
    </source>
</evidence>
<dbReference type="EMBL" id="JASPKY010000171">
    <property type="protein sequence ID" value="KAK9728309.1"/>
    <property type="molecule type" value="Genomic_DNA"/>
</dbReference>
<comment type="caution">
    <text evidence="1">The sequence shown here is derived from an EMBL/GenBank/DDBJ whole genome shotgun (WGS) entry which is preliminary data.</text>
</comment>
<name>A0AAW1L3J4_POPJA</name>
<dbReference type="PANTHER" id="PTHR47331:SF1">
    <property type="entry name" value="GAG-LIKE PROTEIN"/>
    <property type="match status" value="1"/>
</dbReference>
<dbReference type="AlphaFoldDB" id="A0AAW1L3J4"/>
<gene>
    <name evidence="1" type="ORF">QE152_g18029</name>
</gene>
<proteinExistence type="predicted"/>
<evidence type="ECO:0000313" key="1">
    <source>
        <dbReference type="EMBL" id="KAK9728309.1"/>
    </source>
</evidence>
<organism evidence="1 2">
    <name type="scientific">Popillia japonica</name>
    <name type="common">Japanese beetle</name>
    <dbReference type="NCBI Taxonomy" id="7064"/>
    <lineage>
        <taxon>Eukaryota</taxon>
        <taxon>Metazoa</taxon>
        <taxon>Ecdysozoa</taxon>
        <taxon>Arthropoda</taxon>
        <taxon>Hexapoda</taxon>
        <taxon>Insecta</taxon>
        <taxon>Pterygota</taxon>
        <taxon>Neoptera</taxon>
        <taxon>Endopterygota</taxon>
        <taxon>Coleoptera</taxon>
        <taxon>Polyphaga</taxon>
        <taxon>Scarabaeiformia</taxon>
        <taxon>Scarabaeidae</taxon>
        <taxon>Rutelinae</taxon>
        <taxon>Popillia</taxon>
    </lineage>
</organism>
<sequence length="97" mass="11167">MNGRFIVTLPKKVNPESLGDSRITAIKRFISLENRLKANVNLRKQYVQFMKEYQELGHMEKITESELKKGPIYFLPHHAVVKEANGITSIQAKTQLI</sequence>
<dbReference type="PANTHER" id="PTHR47331">
    <property type="entry name" value="PHD-TYPE DOMAIN-CONTAINING PROTEIN"/>
    <property type="match status" value="1"/>
</dbReference>
<protein>
    <submittedName>
        <fullName evidence="1">Uncharacterized protein</fullName>
    </submittedName>
</protein>